<dbReference type="Gene3D" id="3.50.50.100">
    <property type="match status" value="1"/>
</dbReference>
<name>A0A1G6H999_9BACT</name>
<evidence type="ECO:0000256" key="1">
    <source>
        <dbReference type="ARBA" id="ARBA00005272"/>
    </source>
</evidence>
<dbReference type="Pfam" id="PF07992">
    <property type="entry name" value="Pyr_redox_2"/>
    <property type="match status" value="1"/>
</dbReference>
<dbReference type="OrthoDB" id="9781621at2"/>
<accession>A0A1G6H999</accession>
<comment type="catalytic activity">
    <reaction evidence="8">
        <text>a quinone + NADH + H(+) = a quinol + NAD(+)</text>
        <dbReference type="Rhea" id="RHEA:46160"/>
        <dbReference type="ChEBI" id="CHEBI:15378"/>
        <dbReference type="ChEBI" id="CHEBI:24646"/>
        <dbReference type="ChEBI" id="CHEBI:57540"/>
        <dbReference type="ChEBI" id="CHEBI:57945"/>
        <dbReference type="ChEBI" id="CHEBI:132124"/>
        <dbReference type="EC" id="1.6.5.9"/>
    </reaction>
</comment>
<dbReference type="SUPFAM" id="SSF51905">
    <property type="entry name" value="FAD/NAD(P)-binding domain"/>
    <property type="match status" value="2"/>
</dbReference>
<organism evidence="12 13">
    <name type="scientific">Williamwhitmania taraxaci</name>
    <dbReference type="NCBI Taxonomy" id="1640674"/>
    <lineage>
        <taxon>Bacteria</taxon>
        <taxon>Pseudomonadati</taxon>
        <taxon>Bacteroidota</taxon>
        <taxon>Bacteroidia</taxon>
        <taxon>Bacteroidales</taxon>
        <taxon>Williamwhitmaniaceae</taxon>
        <taxon>Williamwhitmania</taxon>
    </lineage>
</organism>
<keyword evidence="4" id="KW-0274">FAD</keyword>
<dbReference type="InterPro" id="IPR054585">
    <property type="entry name" value="NDH2-like_C"/>
</dbReference>
<keyword evidence="5" id="KW-0809">Transit peptide</keyword>
<dbReference type="RefSeq" id="WP_092435925.1">
    <property type="nucleotide sequence ID" value="NZ_FMYP01000008.1"/>
</dbReference>
<dbReference type="EMBL" id="FMYP01000008">
    <property type="protein sequence ID" value="SDB90832.1"/>
    <property type="molecule type" value="Genomic_DNA"/>
</dbReference>
<dbReference type="PANTHER" id="PTHR43706">
    <property type="entry name" value="NADH DEHYDROGENASE"/>
    <property type="match status" value="1"/>
</dbReference>
<reference evidence="12 13" key="1">
    <citation type="submission" date="2016-09" db="EMBL/GenBank/DDBJ databases">
        <authorList>
            <person name="Capua I."/>
            <person name="De Benedictis P."/>
            <person name="Joannis T."/>
            <person name="Lombin L.H."/>
            <person name="Cattoli G."/>
        </authorList>
    </citation>
    <scope>NUCLEOTIDE SEQUENCE [LARGE SCALE GENOMIC DNA]</scope>
    <source>
        <strain evidence="12 13">A7P-90m</strain>
    </source>
</reference>
<feature type="coiled-coil region" evidence="9">
    <location>
        <begin position="132"/>
        <end position="162"/>
    </location>
</feature>
<dbReference type="Pfam" id="PF22366">
    <property type="entry name" value="NDH2_C"/>
    <property type="match status" value="1"/>
</dbReference>
<evidence type="ECO:0000259" key="11">
    <source>
        <dbReference type="Pfam" id="PF22366"/>
    </source>
</evidence>
<keyword evidence="9" id="KW-0175">Coiled coil</keyword>
<sequence>METALNVPDNGMKRIVIVGCGFAGLELAKKLKKSNYQVVLIDKNSYHQFQPLFYQVATAGLEPRDIAFPIRKIFQNQTNVYIRITEVIGVDSSTKMIETAIGFINYDYLVLANGATTSFFGMASVEQNAIPMKSVQEALVLLNNLLHNYEEALLKKDVAEQDALMNVVVVGGGPTGVELSGALAEMKRYVFPKDYPELDCSRIRIILVEASPRVLNGMSEFASEKAHRFLSKLGVEVLTNTQVMGYDGDKVDFKNEEFIATKTLVWAAGIAANVVPGLRADSYTRGRRLSVNGINQVEGYDGVFAVGDAAFMVEEEKWPNGHPQVAQVAIQQAKNLAKNFVRMDEGKLTKPFKYVNLGTMATIGRNKAVVDLSFIKFKGLFAWMIWMFIHLRSIFGVKNKILVFINWVWSYITYDQSLRLTFLPKGFRFK</sequence>
<evidence type="ECO:0000256" key="7">
    <source>
        <dbReference type="ARBA" id="ARBA00023027"/>
    </source>
</evidence>
<keyword evidence="6" id="KW-0560">Oxidoreductase</keyword>
<keyword evidence="13" id="KW-1185">Reference proteome</keyword>
<gene>
    <name evidence="12" type="ORF">SAMN05216323_100855</name>
</gene>
<dbReference type="InterPro" id="IPR045024">
    <property type="entry name" value="NDH-2"/>
</dbReference>
<evidence type="ECO:0000256" key="5">
    <source>
        <dbReference type="ARBA" id="ARBA00022946"/>
    </source>
</evidence>
<dbReference type="STRING" id="1640674.SAMN05216323_100855"/>
<evidence type="ECO:0000313" key="13">
    <source>
        <dbReference type="Proteomes" id="UP000199452"/>
    </source>
</evidence>
<evidence type="ECO:0000256" key="9">
    <source>
        <dbReference type="SAM" id="Coils"/>
    </source>
</evidence>
<dbReference type="PRINTS" id="PR00368">
    <property type="entry name" value="FADPNR"/>
</dbReference>
<dbReference type="PANTHER" id="PTHR43706:SF47">
    <property type="entry name" value="EXTERNAL NADH-UBIQUINONE OXIDOREDUCTASE 1, MITOCHONDRIAL-RELATED"/>
    <property type="match status" value="1"/>
</dbReference>
<dbReference type="GO" id="GO:0050136">
    <property type="term" value="F:NADH dehydrogenase (quinone) (non-electrogenic) activity"/>
    <property type="evidence" value="ECO:0007669"/>
    <property type="project" value="UniProtKB-EC"/>
</dbReference>
<keyword evidence="7" id="KW-0520">NAD</keyword>
<evidence type="ECO:0000256" key="6">
    <source>
        <dbReference type="ARBA" id="ARBA00023002"/>
    </source>
</evidence>
<evidence type="ECO:0000256" key="4">
    <source>
        <dbReference type="ARBA" id="ARBA00022827"/>
    </source>
</evidence>
<proteinExistence type="inferred from homology"/>
<dbReference type="PRINTS" id="PR00411">
    <property type="entry name" value="PNDRDTASEI"/>
</dbReference>
<evidence type="ECO:0000313" key="12">
    <source>
        <dbReference type="EMBL" id="SDB90832.1"/>
    </source>
</evidence>
<dbReference type="InterPro" id="IPR036188">
    <property type="entry name" value="FAD/NAD-bd_sf"/>
</dbReference>
<feature type="domain" description="FAD/NAD(P)-binding" evidence="10">
    <location>
        <begin position="14"/>
        <end position="333"/>
    </location>
</feature>
<dbReference type="Proteomes" id="UP000199452">
    <property type="component" value="Unassembled WGS sequence"/>
</dbReference>
<dbReference type="AlphaFoldDB" id="A0A1G6H999"/>
<evidence type="ECO:0000256" key="8">
    <source>
        <dbReference type="ARBA" id="ARBA00047599"/>
    </source>
</evidence>
<evidence type="ECO:0000256" key="2">
    <source>
        <dbReference type="ARBA" id="ARBA00012637"/>
    </source>
</evidence>
<evidence type="ECO:0000256" key="3">
    <source>
        <dbReference type="ARBA" id="ARBA00022630"/>
    </source>
</evidence>
<evidence type="ECO:0000259" key="10">
    <source>
        <dbReference type="Pfam" id="PF07992"/>
    </source>
</evidence>
<feature type="domain" description="External alternative NADH-ubiquinone oxidoreductase-like C-terminal" evidence="11">
    <location>
        <begin position="357"/>
        <end position="412"/>
    </location>
</feature>
<keyword evidence="3" id="KW-0285">Flavoprotein</keyword>
<dbReference type="EC" id="1.6.5.9" evidence="2"/>
<dbReference type="InterPro" id="IPR023753">
    <property type="entry name" value="FAD/NAD-binding_dom"/>
</dbReference>
<comment type="similarity">
    <text evidence="1">Belongs to the NADH dehydrogenase family.</text>
</comment>
<protein>
    <recommendedName>
        <fullName evidence="2">NADH:ubiquinone reductase (non-electrogenic)</fullName>
        <ecNumber evidence="2">1.6.5.9</ecNumber>
    </recommendedName>
</protein>